<reference evidence="1 2" key="2">
    <citation type="submission" date="2018-11" db="EMBL/GenBank/DDBJ databases">
        <authorList>
            <consortium name="Pathogen Informatics"/>
        </authorList>
    </citation>
    <scope>NUCLEOTIDE SEQUENCE [LARGE SCALE GENOMIC DNA]</scope>
</reference>
<proteinExistence type="predicted"/>
<dbReference type="WBParaSite" id="HNAJ_0001245801-mRNA-1">
    <property type="protein sequence ID" value="HNAJ_0001245801-mRNA-1"/>
    <property type="gene ID" value="HNAJ_0001245801"/>
</dbReference>
<evidence type="ECO:0000313" key="1">
    <source>
        <dbReference type="EMBL" id="VDO13122.1"/>
    </source>
</evidence>
<evidence type="ECO:0000313" key="3">
    <source>
        <dbReference type="WBParaSite" id="HNAJ_0001245801-mRNA-1"/>
    </source>
</evidence>
<keyword evidence="2" id="KW-1185">Reference proteome</keyword>
<sequence length="194" mass="21916">MKEIVLRMVDKWTQYELIYQGIENDVNEIVKNEFLSRGSLQESNEGNSIPTNLCAFRKNSSSSIVINEEFMGSCLLEYSSAYLNLFLLEQQEQQLGIVAGHFASTQTIEDQKMTKKIVFIGWVAFLEIYIHIAQIKDRLPAELVENVSFLNSSLSTQQQIYSELFSFYAAAGPKNRCSFYAAAGHNRSALDSGT</sequence>
<reference evidence="3" key="1">
    <citation type="submission" date="2017-02" db="UniProtKB">
        <authorList>
            <consortium name="WormBaseParasite"/>
        </authorList>
    </citation>
    <scope>IDENTIFICATION</scope>
</reference>
<evidence type="ECO:0000313" key="2">
    <source>
        <dbReference type="Proteomes" id="UP000278807"/>
    </source>
</evidence>
<gene>
    <name evidence="1" type="ORF">HNAJ_LOCUS12443</name>
</gene>
<protein>
    <submittedName>
        <fullName evidence="1 3">Uncharacterized protein</fullName>
    </submittedName>
</protein>
<organism evidence="3">
    <name type="scientific">Rodentolepis nana</name>
    <name type="common">Dwarf tapeworm</name>
    <name type="synonym">Hymenolepis nana</name>
    <dbReference type="NCBI Taxonomy" id="102285"/>
    <lineage>
        <taxon>Eukaryota</taxon>
        <taxon>Metazoa</taxon>
        <taxon>Spiralia</taxon>
        <taxon>Lophotrochozoa</taxon>
        <taxon>Platyhelminthes</taxon>
        <taxon>Cestoda</taxon>
        <taxon>Eucestoda</taxon>
        <taxon>Cyclophyllidea</taxon>
        <taxon>Hymenolepididae</taxon>
        <taxon>Rodentolepis</taxon>
    </lineage>
</organism>
<dbReference type="EMBL" id="UZAE01014318">
    <property type="protein sequence ID" value="VDO13122.1"/>
    <property type="molecule type" value="Genomic_DNA"/>
</dbReference>
<dbReference type="Proteomes" id="UP000278807">
    <property type="component" value="Unassembled WGS sequence"/>
</dbReference>
<name>A0A0R3TX70_RODNA</name>
<dbReference type="AlphaFoldDB" id="A0A0R3TX70"/>
<accession>A0A0R3TX70</accession>